<dbReference type="Proteomes" id="UP000326582">
    <property type="component" value="Chromosome 4"/>
</dbReference>
<reference evidence="2" key="1">
    <citation type="journal article" date="2019" name="MBio">
        <title>Comparative genomics for the elucidation of multidrug resistance (MDR) in Candida lusitaniae.</title>
        <authorList>
            <person name="Kannan A."/>
            <person name="Asner S.A."/>
            <person name="Trachsel E."/>
            <person name="Kelly S."/>
            <person name="Parker J."/>
            <person name="Sanglard D."/>
        </authorList>
    </citation>
    <scope>NUCLEOTIDE SEQUENCE [LARGE SCALE GENOMIC DNA]</scope>
    <source>
        <strain evidence="2">P1</strain>
    </source>
</reference>
<keyword evidence="2" id="KW-1185">Reference proteome</keyword>
<proteinExistence type="predicted"/>
<gene>
    <name evidence="1" type="ORF">EJF14_40254</name>
</gene>
<protein>
    <submittedName>
        <fullName evidence="1">Regulation of nuclear pre-mRNA domain-containing protein 1B</fullName>
    </submittedName>
</protein>
<evidence type="ECO:0000313" key="1">
    <source>
        <dbReference type="EMBL" id="QFZ28223.1"/>
    </source>
</evidence>
<organism evidence="1 2">
    <name type="scientific">Clavispora lusitaniae</name>
    <name type="common">Candida lusitaniae</name>
    <dbReference type="NCBI Taxonomy" id="36911"/>
    <lineage>
        <taxon>Eukaryota</taxon>
        <taxon>Fungi</taxon>
        <taxon>Dikarya</taxon>
        <taxon>Ascomycota</taxon>
        <taxon>Saccharomycotina</taxon>
        <taxon>Pichiomycetes</taxon>
        <taxon>Metschnikowiaceae</taxon>
        <taxon>Clavispora</taxon>
    </lineage>
</organism>
<evidence type="ECO:0000313" key="2">
    <source>
        <dbReference type="Proteomes" id="UP000326582"/>
    </source>
</evidence>
<accession>A0ACD0WM46</accession>
<dbReference type="EMBL" id="CP038487">
    <property type="protein sequence ID" value="QFZ28223.1"/>
    <property type="molecule type" value="Genomic_DNA"/>
</dbReference>
<sequence length="468" mass="52816">MPCLPCKSAHIRSLFHFPTMSFSPDIFNKKLDSLQETQESIVSISQWVLFHHRHAQELCRLWSDYTLTRTSKSNKRLSLLYLCNDVVQEARHKRKPEFSAEFAKILPKALHTIYPSLDSAIKPKVERLVGVWEQRNIFSQKDIKAMREALESAKGGKSQIQNTDTDKAPSTSGPQVATDLVHLNNLYHHMAQLQETCQANLTQVGIQSKAYLPSDFNDLSVSDNLPSPKVYISKLNVLEKLCNMTTKNLEDIKTTRKEIVSVLGNLQKLAAEGETTDDSKVSIIGRKLDKLYTTREELKEILGEEEPTTQSNEENETPSPSFEPTSDSATDLVPTYENSSDDDDDDDDNNINGTNMPVGTIPNASRKRKLSDSSVSSTTSKKSVAFSEDIQVKEYDREEQTEVIKIVKSDTESEDDYVPDIEEPEPSDLKEYESKHKDDLELMHEKKTNDEQGEDQKAGLLSLLSKLS</sequence>
<name>A0ACD0WM46_CLALS</name>